<keyword evidence="2" id="KW-0813">Transport</keyword>
<comment type="subunit">
    <text evidence="1">Monomer.</text>
</comment>
<evidence type="ECO:0000256" key="1">
    <source>
        <dbReference type="ARBA" id="ARBA00011245"/>
    </source>
</evidence>
<organism evidence="6 7">
    <name type="scientific">Acinetobacter proteolyticus</name>
    <dbReference type="NCBI Taxonomy" id="1776741"/>
    <lineage>
        <taxon>Bacteria</taxon>
        <taxon>Pseudomonadati</taxon>
        <taxon>Pseudomonadota</taxon>
        <taxon>Gammaproteobacteria</taxon>
        <taxon>Moraxellales</taxon>
        <taxon>Moraxellaceae</taxon>
        <taxon>Acinetobacter</taxon>
    </lineage>
</organism>
<evidence type="ECO:0000256" key="3">
    <source>
        <dbReference type="ARBA" id="ARBA00022729"/>
    </source>
</evidence>
<protein>
    <recommendedName>
        <fullName evidence="8">Outer membrane lipoprotein carrier protein LolA</fullName>
    </recommendedName>
</protein>
<dbReference type="PANTHER" id="PTHR35869">
    <property type="entry name" value="OUTER-MEMBRANE LIPOPROTEIN CARRIER PROTEIN"/>
    <property type="match status" value="1"/>
</dbReference>
<sequence length="226" mass="25187">MVNSSFLNLNRLVALMQQRACWLLCSLVVSVLLSLSVSASAHADQVSTIFNQLAKSELIRADFEQQKKLASLNKTFVSNGTLTFAKSNGVLWQIKRPVQADLIVTQKKLIQKTQRTYSQIQIDQSPYSSVATLFLQLMSGDDKALAKNFNVLSANYSPTGWNIALTPKSALFKKLFLRIDAQGQQYVNKIVIQEQANNSTTILFRNQTTQPNQLTAAEDALFQLAK</sequence>
<evidence type="ECO:0000256" key="5">
    <source>
        <dbReference type="SAM" id="SignalP"/>
    </source>
</evidence>
<name>A0A2N0WIT7_9GAMM</name>
<feature type="chain" id="PRO_5014987649" description="Outer membrane lipoprotein carrier protein LolA" evidence="5">
    <location>
        <begin position="44"/>
        <end position="226"/>
    </location>
</feature>
<evidence type="ECO:0008006" key="8">
    <source>
        <dbReference type="Google" id="ProtNLM"/>
    </source>
</evidence>
<accession>A0A2N0WIT7</accession>
<evidence type="ECO:0000313" key="7">
    <source>
        <dbReference type="Proteomes" id="UP000233553"/>
    </source>
</evidence>
<evidence type="ECO:0000256" key="2">
    <source>
        <dbReference type="ARBA" id="ARBA00022448"/>
    </source>
</evidence>
<evidence type="ECO:0000256" key="4">
    <source>
        <dbReference type="ARBA" id="ARBA00022927"/>
    </source>
</evidence>
<evidence type="ECO:0000313" key="6">
    <source>
        <dbReference type="EMBL" id="PKF36043.1"/>
    </source>
</evidence>
<comment type="caution">
    <text evidence="6">The sequence shown here is derived from an EMBL/GenBank/DDBJ whole genome shotgun (WGS) entry which is preliminary data.</text>
</comment>
<dbReference type="InterPro" id="IPR004564">
    <property type="entry name" value="OM_lipoprot_carrier_LolA-like"/>
</dbReference>
<dbReference type="InterPro" id="IPR029046">
    <property type="entry name" value="LolA/LolB/LppX"/>
</dbReference>
<dbReference type="SUPFAM" id="SSF89392">
    <property type="entry name" value="Prokaryotic lipoproteins and lipoprotein localization factors"/>
    <property type="match status" value="1"/>
</dbReference>
<dbReference type="PANTHER" id="PTHR35869:SF1">
    <property type="entry name" value="OUTER-MEMBRANE LIPOPROTEIN CARRIER PROTEIN"/>
    <property type="match status" value="1"/>
</dbReference>
<dbReference type="AlphaFoldDB" id="A0A2N0WIT7"/>
<dbReference type="Gene3D" id="2.50.20.10">
    <property type="entry name" value="Lipoprotein localisation LolA/LolB/LppX"/>
    <property type="match status" value="1"/>
</dbReference>
<dbReference type="RefSeq" id="WP_101235534.1">
    <property type="nucleotide sequence ID" value="NZ_PISJ01000003.1"/>
</dbReference>
<dbReference type="EMBL" id="PISJ01000003">
    <property type="protein sequence ID" value="PKF36043.1"/>
    <property type="molecule type" value="Genomic_DNA"/>
</dbReference>
<dbReference type="Proteomes" id="UP000233553">
    <property type="component" value="Unassembled WGS sequence"/>
</dbReference>
<reference evidence="6 7" key="1">
    <citation type="submission" date="2017-12" db="EMBL/GenBank/DDBJ databases">
        <title>Draft Genome sequences of multiple microbial strains isolated from spacecraft associated surfaces.</title>
        <authorList>
            <person name="Seuylemezian A."/>
            <person name="Vaishampayan P."/>
            <person name="Venkateswaran K."/>
        </authorList>
    </citation>
    <scope>NUCLEOTIDE SEQUENCE [LARGE SCALE GENOMIC DNA]</scope>
    <source>
        <strain evidence="6 7">2P01AA</strain>
    </source>
</reference>
<dbReference type="Pfam" id="PF03548">
    <property type="entry name" value="LolA"/>
    <property type="match status" value="1"/>
</dbReference>
<feature type="signal peptide" evidence="5">
    <location>
        <begin position="1"/>
        <end position="43"/>
    </location>
</feature>
<keyword evidence="4" id="KW-0653">Protein transport</keyword>
<keyword evidence="3 5" id="KW-0732">Signal</keyword>
<dbReference type="CDD" id="cd16325">
    <property type="entry name" value="LolA"/>
    <property type="match status" value="1"/>
</dbReference>
<proteinExistence type="predicted"/>
<dbReference type="GO" id="GO:0015031">
    <property type="term" value="P:protein transport"/>
    <property type="evidence" value="ECO:0007669"/>
    <property type="project" value="UniProtKB-KW"/>
</dbReference>
<gene>
    <name evidence="6" type="ORF">CW311_02395</name>
</gene>